<reference evidence="1" key="1">
    <citation type="submission" date="2022-06" db="EMBL/GenBank/DDBJ databases">
        <title>Draft genome sequences of Leminorella grimontii str. JCM5902.</title>
        <authorList>
            <person name="Wakabayashi Y."/>
            <person name="Kojima K."/>
        </authorList>
    </citation>
    <scope>NUCLEOTIDE SEQUENCE</scope>
    <source>
        <strain evidence="1">JCM 5902</strain>
    </source>
</reference>
<comment type="caution">
    <text evidence="1">The sequence shown here is derived from an EMBL/GenBank/DDBJ whole genome shotgun (WGS) entry which is preliminary data.</text>
</comment>
<dbReference type="Proteomes" id="UP001058124">
    <property type="component" value="Unassembled WGS sequence"/>
</dbReference>
<accession>A0AAV5N662</accession>
<dbReference type="RefSeq" id="WP_027275837.1">
    <property type="nucleotide sequence ID" value="NZ_BRLH01000020.1"/>
</dbReference>
<dbReference type="InterPro" id="IPR019596">
    <property type="entry name" value="Phage_Mu_GpM_tail_tub"/>
</dbReference>
<sequence>MAGSNLQYQGKAFVRVNGQEYPTLDGATFTIGGQQRSPVIGYKVYGFKETPLQATVQATFPNHTTLSLADINGMVDATIIFETDIGKRLLMSRAWNTGQSTLSGGGDISTTFEATEAQEL</sequence>
<evidence type="ECO:0000313" key="1">
    <source>
        <dbReference type="EMBL" id="GKX57613.1"/>
    </source>
</evidence>
<proteinExistence type="predicted"/>
<organism evidence="1 2">
    <name type="scientific">Leminorella grimontii</name>
    <dbReference type="NCBI Taxonomy" id="82981"/>
    <lineage>
        <taxon>Bacteria</taxon>
        <taxon>Pseudomonadati</taxon>
        <taxon>Pseudomonadota</taxon>
        <taxon>Gammaproteobacteria</taxon>
        <taxon>Enterobacterales</taxon>
        <taxon>Budviciaceae</taxon>
        <taxon>Leminorella</taxon>
    </lineage>
</organism>
<dbReference type="AlphaFoldDB" id="A0AAV5N662"/>
<name>A0AAV5N662_9GAMM</name>
<protein>
    <submittedName>
        <fullName evidence="1">Phage tail protein</fullName>
    </submittedName>
</protein>
<dbReference type="EMBL" id="BRLH01000020">
    <property type="protein sequence ID" value="GKX57613.1"/>
    <property type="molecule type" value="Genomic_DNA"/>
</dbReference>
<dbReference type="Pfam" id="PF10618">
    <property type="entry name" value="Tail_tube"/>
    <property type="match status" value="1"/>
</dbReference>
<keyword evidence="2" id="KW-1185">Reference proteome</keyword>
<evidence type="ECO:0000313" key="2">
    <source>
        <dbReference type="Proteomes" id="UP001058124"/>
    </source>
</evidence>
<gene>
    <name evidence="1" type="ORF">SOASR030_37250</name>
</gene>